<comment type="caution">
    <text evidence="1">The sequence shown here is derived from an EMBL/GenBank/DDBJ whole genome shotgun (WGS) entry which is preliminary data.</text>
</comment>
<accession>A0ACC2CWW0</accession>
<keyword evidence="2" id="KW-1185">Reference proteome</keyword>
<dbReference type="Proteomes" id="UP001162992">
    <property type="component" value="Chromosome 8"/>
</dbReference>
<organism evidence="1 2">
    <name type="scientific">Diphasiastrum complanatum</name>
    <name type="common">Issler's clubmoss</name>
    <name type="synonym">Lycopodium complanatum</name>
    <dbReference type="NCBI Taxonomy" id="34168"/>
    <lineage>
        <taxon>Eukaryota</taxon>
        <taxon>Viridiplantae</taxon>
        <taxon>Streptophyta</taxon>
        <taxon>Embryophyta</taxon>
        <taxon>Tracheophyta</taxon>
        <taxon>Lycopodiopsida</taxon>
        <taxon>Lycopodiales</taxon>
        <taxon>Lycopodiaceae</taxon>
        <taxon>Lycopodioideae</taxon>
        <taxon>Diphasiastrum</taxon>
    </lineage>
</organism>
<sequence length="464" mass="52641">MSFAAVWQNALNSLPLHCGYGVAGKPSADQICLVRVPNRTQVVYCPNVFFRWNSFLRQKPRKWRLNAFGSLPPSGNCKLGGKDDSRVRMEEVSVIGMKDRLLKRLNSTLAERQLLKPQEKILVAVSGGQDSMSLIWLLHSLTSNWGWELGIAHCDHQWNSGSRSQASHVSQIAADLKIDYYQAVATKPVSGESAARTWRYGILQRIAISHGYSAILTAHTSSDRVETLLHNMFRGSGIHGLQSLTWKRQLFSSLSLSYRSAFTPRKEINYIEHPHDGRVTVEKHMVALIRPLLDTTRAELGVLCEQLQLPVWLDPSNESLEFSRNRIRNELLPYLRRHFQPEIEKSLARLADIIQEEEAYMSDLCRTILTEAESGSDEKLEVNVILSLPLALQRRVLKLFVESFTGRSLGFDHIEKIRLACYKVSSKTSSKKQLKMDVPGNSYLTFAGRHVLLSRRLCSEEFPD</sequence>
<name>A0ACC2CWW0_DIPCM</name>
<evidence type="ECO:0000313" key="2">
    <source>
        <dbReference type="Proteomes" id="UP001162992"/>
    </source>
</evidence>
<dbReference type="EMBL" id="CM055099">
    <property type="protein sequence ID" value="KAJ7546167.1"/>
    <property type="molecule type" value="Genomic_DNA"/>
</dbReference>
<gene>
    <name evidence="1" type="ORF">O6H91_08G027900</name>
</gene>
<evidence type="ECO:0000313" key="1">
    <source>
        <dbReference type="EMBL" id="KAJ7546167.1"/>
    </source>
</evidence>
<reference evidence="2" key="1">
    <citation type="journal article" date="2024" name="Proc. Natl. Acad. Sci. U.S.A.">
        <title>Extraordinary preservation of gene collinearity over three hundred million years revealed in homosporous lycophytes.</title>
        <authorList>
            <person name="Li C."/>
            <person name="Wickell D."/>
            <person name="Kuo L.Y."/>
            <person name="Chen X."/>
            <person name="Nie B."/>
            <person name="Liao X."/>
            <person name="Peng D."/>
            <person name="Ji J."/>
            <person name="Jenkins J."/>
            <person name="Williams M."/>
            <person name="Shu S."/>
            <person name="Plott C."/>
            <person name="Barry K."/>
            <person name="Rajasekar S."/>
            <person name="Grimwood J."/>
            <person name="Han X."/>
            <person name="Sun S."/>
            <person name="Hou Z."/>
            <person name="He W."/>
            <person name="Dai G."/>
            <person name="Sun C."/>
            <person name="Schmutz J."/>
            <person name="Leebens-Mack J.H."/>
            <person name="Li F.W."/>
            <person name="Wang L."/>
        </authorList>
    </citation>
    <scope>NUCLEOTIDE SEQUENCE [LARGE SCALE GENOMIC DNA]</scope>
    <source>
        <strain evidence="2">cv. PW_Plant_1</strain>
    </source>
</reference>
<protein>
    <submittedName>
        <fullName evidence="1">Uncharacterized protein</fullName>
    </submittedName>
</protein>
<proteinExistence type="predicted"/>